<evidence type="ECO:0000256" key="2">
    <source>
        <dbReference type="ARBA" id="ARBA00010992"/>
    </source>
</evidence>
<dbReference type="InterPro" id="IPR020846">
    <property type="entry name" value="MFS_dom"/>
</dbReference>
<dbReference type="GO" id="GO:0005351">
    <property type="term" value="F:carbohydrate:proton symporter activity"/>
    <property type="evidence" value="ECO:0007669"/>
    <property type="project" value="TreeGrafter"/>
</dbReference>
<dbReference type="GO" id="GO:0016020">
    <property type="term" value="C:membrane"/>
    <property type="evidence" value="ECO:0007669"/>
    <property type="project" value="UniProtKB-SubCell"/>
</dbReference>
<dbReference type="EMBL" id="JABBWE010000009">
    <property type="protein sequence ID" value="KAG1800325.1"/>
    <property type="molecule type" value="Genomic_DNA"/>
</dbReference>
<dbReference type="PROSITE" id="PS50850">
    <property type="entry name" value="MFS"/>
    <property type="match status" value="1"/>
</dbReference>
<feature type="transmembrane region" description="Helical" evidence="9">
    <location>
        <begin position="405"/>
        <end position="431"/>
    </location>
</feature>
<feature type="transmembrane region" description="Helical" evidence="9">
    <location>
        <begin position="130"/>
        <end position="149"/>
    </location>
</feature>
<dbReference type="Pfam" id="PF00083">
    <property type="entry name" value="Sugar_tr"/>
    <property type="match status" value="1"/>
</dbReference>
<dbReference type="Gene3D" id="1.20.1250.20">
    <property type="entry name" value="MFS general substrate transporter like domains"/>
    <property type="match status" value="1"/>
</dbReference>
<name>A0A9P7DQ98_9AGAM</name>
<evidence type="ECO:0000256" key="9">
    <source>
        <dbReference type="SAM" id="Phobius"/>
    </source>
</evidence>
<sequence length="575" mass="63019">MSLPPTDQEKYWPSIAEKTDAVQEQINQQFDLDPADIAIHAPSLRGRKLTAAVAFVAGTGFTLLGYDQGVMSSLITGNQFEATFPEVVVEASHPNHATLQSFTIAIYEVGCLFGALSNLWVGDKLGRRRTIALGGSIMMIGAILQTTAFSFAHLIFARIFTGCGTGLITSTVPTYHAELSPSAKRGRMIMMEGTLIVAGVAIAYWIDLALFFVNWSSAQWRVPISLQLVFEIIVVACIGFLPESPRWLVKHGRNAEAMAVISAMEDKPPSDPEVQRTYYGIREAVAVETSTTGQGSLRELITGGRSQNFRRTVIAVVCQMMQQLTGINLVTYYATILFQRLGLSDVNARITAAANGTEYFLASFIAYYAIDYVGRRQLMLIGAIGQSIVMLLLAILGYINNGPAQIVSVVLLFGFNTFFAIGWLGMAWLYCAELAGLRTRAQANALSTASNWTFNFVVVMVVGPSFNNISWRTYIVFAALNAAIVPVVYFFFPETGGRSLEDLDVVFALAHTAGEDPVKVSLRKDIRKDIHQNRNNNVAFGNRWGLARSQGCVPKYSAVSNTIQFGSSCLFEYTR</sequence>
<accession>A0A9P7DQ98</accession>
<keyword evidence="3 8" id="KW-0813">Transport</keyword>
<feature type="transmembrane region" description="Helical" evidence="9">
    <location>
        <begin position="49"/>
        <end position="66"/>
    </location>
</feature>
<protein>
    <recommendedName>
        <fullName evidence="10">Major facilitator superfamily (MFS) profile domain-containing protein</fullName>
    </recommendedName>
</protein>
<proteinExistence type="inferred from homology"/>
<dbReference type="NCBIfam" id="TIGR00879">
    <property type="entry name" value="SP"/>
    <property type="match status" value="1"/>
</dbReference>
<dbReference type="InterPro" id="IPR005828">
    <property type="entry name" value="MFS_sugar_transport-like"/>
</dbReference>
<keyword evidence="12" id="KW-1185">Reference proteome</keyword>
<evidence type="ECO:0000256" key="6">
    <source>
        <dbReference type="ARBA" id="ARBA00023136"/>
    </source>
</evidence>
<feature type="transmembrane region" description="Helical" evidence="9">
    <location>
        <begin position="313"/>
        <end position="338"/>
    </location>
</feature>
<dbReference type="InterPro" id="IPR036259">
    <property type="entry name" value="MFS_trans_sf"/>
</dbReference>
<dbReference type="PRINTS" id="PR00171">
    <property type="entry name" value="SUGRTRNSPORT"/>
</dbReference>
<dbReference type="Proteomes" id="UP000719766">
    <property type="component" value="Unassembled WGS sequence"/>
</dbReference>
<comment type="caution">
    <text evidence="11">The sequence shown here is derived from an EMBL/GenBank/DDBJ whole genome shotgun (WGS) entry which is preliminary data.</text>
</comment>
<evidence type="ECO:0000313" key="11">
    <source>
        <dbReference type="EMBL" id="KAG1800325.1"/>
    </source>
</evidence>
<feature type="transmembrane region" description="Helical" evidence="9">
    <location>
        <begin position="102"/>
        <end position="121"/>
    </location>
</feature>
<dbReference type="PANTHER" id="PTHR48022">
    <property type="entry name" value="PLASTIDIC GLUCOSE TRANSPORTER 4"/>
    <property type="match status" value="1"/>
</dbReference>
<dbReference type="SUPFAM" id="SSF103473">
    <property type="entry name" value="MFS general substrate transporter"/>
    <property type="match status" value="1"/>
</dbReference>
<feature type="transmembrane region" description="Helical" evidence="9">
    <location>
        <begin position="189"/>
        <end position="212"/>
    </location>
</feature>
<comment type="subcellular location">
    <subcellularLocation>
        <location evidence="1">Membrane</location>
        <topology evidence="1">Multi-pass membrane protein</topology>
    </subcellularLocation>
</comment>
<feature type="transmembrane region" description="Helical" evidence="9">
    <location>
        <begin position="443"/>
        <end position="462"/>
    </location>
</feature>
<feature type="transmembrane region" description="Helical" evidence="9">
    <location>
        <begin position="350"/>
        <end position="370"/>
    </location>
</feature>
<evidence type="ECO:0000313" key="12">
    <source>
        <dbReference type="Proteomes" id="UP000719766"/>
    </source>
</evidence>
<evidence type="ECO:0000256" key="1">
    <source>
        <dbReference type="ARBA" id="ARBA00004141"/>
    </source>
</evidence>
<evidence type="ECO:0000256" key="5">
    <source>
        <dbReference type="ARBA" id="ARBA00022989"/>
    </source>
</evidence>
<dbReference type="GeneID" id="64589687"/>
<keyword evidence="4 9" id="KW-0812">Transmembrane</keyword>
<feature type="transmembrane region" description="Helical" evidence="9">
    <location>
        <begin position="474"/>
        <end position="492"/>
    </location>
</feature>
<dbReference type="RefSeq" id="XP_041164311.1">
    <property type="nucleotide sequence ID" value="XM_041295923.1"/>
</dbReference>
<comment type="catalytic activity">
    <reaction evidence="7">
        <text>myo-inositol(out) + H(+)(out) = myo-inositol(in) + H(+)(in)</text>
        <dbReference type="Rhea" id="RHEA:60364"/>
        <dbReference type="ChEBI" id="CHEBI:15378"/>
        <dbReference type="ChEBI" id="CHEBI:17268"/>
    </reaction>
</comment>
<feature type="transmembrane region" description="Helical" evidence="9">
    <location>
        <begin position="377"/>
        <end position="399"/>
    </location>
</feature>
<evidence type="ECO:0000256" key="3">
    <source>
        <dbReference type="ARBA" id="ARBA00022448"/>
    </source>
</evidence>
<dbReference type="PANTHER" id="PTHR48022:SF68">
    <property type="entry name" value="MAJOR FACILITATOR SUPERFAMILY (MFS) PROFILE DOMAIN-CONTAINING PROTEIN-RELATED"/>
    <property type="match status" value="1"/>
</dbReference>
<comment type="similarity">
    <text evidence="2 8">Belongs to the major facilitator superfamily. Sugar transporter (TC 2.A.1.1) family.</text>
</comment>
<dbReference type="FunFam" id="1.20.1250.20:FF:000061">
    <property type="entry name" value="MFS sugar transporter"/>
    <property type="match status" value="1"/>
</dbReference>
<feature type="domain" description="Major facilitator superfamily (MFS) profile" evidence="10">
    <location>
        <begin position="53"/>
        <end position="496"/>
    </location>
</feature>
<evidence type="ECO:0000256" key="7">
    <source>
        <dbReference type="ARBA" id="ARBA00049119"/>
    </source>
</evidence>
<organism evidence="11 12">
    <name type="scientific">Suillus plorans</name>
    <dbReference type="NCBI Taxonomy" id="116603"/>
    <lineage>
        <taxon>Eukaryota</taxon>
        <taxon>Fungi</taxon>
        <taxon>Dikarya</taxon>
        <taxon>Basidiomycota</taxon>
        <taxon>Agaricomycotina</taxon>
        <taxon>Agaricomycetes</taxon>
        <taxon>Agaricomycetidae</taxon>
        <taxon>Boletales</taxon>
        <taxon>Suillineae</taxon>
        <taxon>Suillaceae</taxon>
        <taxon>Suillus</taxon>
    </lineage>
</organism>
<keyword evidence="5 9" id="KW-1133">Transmembrane helix</keyword>
<evidence type="ECO:0000256" key="4">
    <source>
        <dbReference type="ARBA" id="ARBA00022692"/>
    </source>
</evidence>
<dbReference type="OrthoDB" id="2544694at2759"/>
<evidence type="ECO:0000259" key="10">
    <source>
        <dbReference type="PROSITE" id="PS50850"/>
    </source>
</evidence>
<dbReference type="InterPro" id="IPR003663">
    <property type="entry name" value="Sugar/inositol_transpt"/>
</dbReference>
<dbReference type="InterPro" id="IPR050360">
    <property type="entry name" value="MFS_Sugar_Transporters"/>
</dbReference>
<keyword evidence="6 9" id="KW-0472">Membrane</keyword>
<evidence type="ECO:0000256" key="8">
    <source>
        <dbReference type="RuleBase" id="RU003346"/>
    </source>
</evidence>
<dbReference type="AlphaFoldDB" id="A0A9P7DQ98"/>
<gene>
    <name evidence="11" type="ORF">HD556DRAFT_1027627</name>
</gene>
<reference evidence="11" key="1">
    <citation type="journal article" date="2020" name="New Phytol.">
        <title>Comparative genomics reveals dynamic genome evolution in host specialist ectomycorrhizal fungi.</title>
        <authorList>
            <person name="Lofgren L.A."/>
            <person name="Nguyen N.H."/>
            <person name="Vilgalys R."/>
            <person name="Ruytinx J."/>
            <person name="Liao H.L."/>
            <person name="Branco S."/>
            <person name="Kuo A."/>
            <person name="LaButti K."/>
            <person name="Lipzen A."/>
            <person name="Andreopoulos W."/>
            <person name="Pangilinan J."/>
            <person name="Riley R."/>
            <person name="Hundley H."/>
            <person name="Na H."/>
            <person name="Barry K."/>
            <person name="Grigoriev I.V."/>
            <person name="Stajich J.E."/>
            <person name="Kennedy P.G."/>
        </authorList>
    </citation>
    <scope>NUCLEOTIDE SEQUENCE</scope>
    <source>
        <strain evidence="11">S12</strain>
    </source>
</reference>